<evidence type="ECO:0000313" key="12">
    <source>
        <dbReference type="Proteomes" id="UP000030745"/>
    </source>
</evidence>
<evidence type="ECO:0000256" key="3">
    <source>
        <dbReference type="ARBA" id="ARBA00022801"/>
    </source>
</evidence>
<dbReference type="InterPro" id="IPR015500">
    <property type="entry name" value="Peptidase_S8_subtilisin-rel"/>
</dbReference>
<dbReference type="OrthoDB" id="67080at2759"/>
<dbReference type="EMBL" id="KK583196">
    <property type="protein sequence ID" value="KDO31939.1"/>
    <property type="molecule type" value="Genomic_DNA"/>
</dbReference>
<dbReference type="Proteomes" id="UP000030745">
    <property type="component" value="Unassembled WGS sequence"/>
</dbReference>
<reference evidence="11 12" key="1">
    <citation type="journal article" date="2013" name="PLoS Genet.">
        <title>Distinctive expansion of potential virulence genes in the genome of the oomycete fish pathogen Saprolegnia parasitica.</title>
        <authorList>
            <person name="Jiang R.H."/>
            <person name="de Bruijn I."/>
            <person name="Haas B.J."/>
            <person name="Belmonte R."/>
            <person name="Lobach L."/>
            <person name="Christie J."/>
            <person name="van den Ackerveken G."/>
            <person name="Bottin A."/>
            <person name="Bulone V."/>
            <person name="Diaz-Moreno S.M."/>
            <person name="Dumas B."/>
            <person name="Fan L."/>
            <person name="Gaulin E."/>
            <person name="Govers F."/>
            <person name="Grenville-Briggs L.J."/>
            <person name="Horner N.R."/>
            <person name="Levin J.Z."/>
            <person name="Mammella M."/>
            <person name="Meijer H.J."/>
            <person name="Morris P."/>
            <person name="Nusbaum C."/>
            <person name="Oome S."/>
            <person name="Phillips A.J."/>
            <person name="van Rooyen D."/>
            <person name="Rzeszutek E."/>
            <person name="Saraiva M."/>
            <person name="Secombes C.J."/>
            <person name="Seidl M.F."/>
            <person name="Snel B."/>
            <person name="Stassen J.H."/>
            <person name="Sykes S."/>
            <person name="Tripathy S."/>
            <person name="van den Berg H."/>
            <person name="Vega-Arreguin J.C."/>
            <person name="Wawra S."/>
            <person name="Young S.K."/>
            <person name="Zeng Q."/>
            <person name="Dieguez-Uribeondo J."/>
            <person name="Russ C."/>
            <person name="Tyler B.M."/>
            <person name="van West P."/>
        </authorList>
    </citation>
    <scope>NUCLEOTIDE SEQUENCE [LARGE SCALE GENOMIC DNA]</scope>
    <source>
        <strain evidence="11 12">CBS 223.65</strain>
    </source>
</reference>
<dbReference type="EC" id="3.4.21.62" evidence="6"/>
<dbReference type="InterPro" id="IPR050131">
    <property type="entry name" value="Peptidase_S8_subtilisin-like"/>
</dbReference>
<keyword evidence="9" id="KW-0732">Signal</keyword>
<dbReference type="OMA" id="MINTCAQ"/>
<evidence type="ECO:0000259" key="10">
    <source>
        <dbReference type="Pfam" id="PF00082"/>
    </source>
</evidence>
<feature type="active site" description="Charge relay system" evidence="7 8">
    <location>
        <position position="179"/>
    </location>
</feature>
<comment type="similarity">
    <text evidence="1 8">Belongs to the peptidase S8 family.</text>
</comment>
<dbReference type="RefSeq" id="XP_012197137.1">
    <property type="nucleotide sequence ID" value="XM_012341747.1"/>
</dbReference>
<evidence type="ECO:0000313" key="11">
    <source>
        <dbReference type="EMBL" id="KDO31939.1"/>
    </source>
</evidence>
<dbReference type="AlphaFoldDB" id="A0A067CMK9"/>
<feature type="active site" description="Charge relay system" evidence="7 8">
    <location>
        <position position="215"/>
    </location>
</feature>
<dbReference type="GeneID" id="24125683"/>
<accession>A0A067CMK9</accession>
<evidence type="ECO:0000256" key="2">
    <source>
        <dbReference type="ARBA" id="ARBA00022670"/>
    </source>
</evidence>
<feature type="chain" id="PRO_5001634674" description="subtilisin" evidence="9">
    <location>
        <begin position="19"/>
        <end position="463"/>
    </location>
</feature>
<dbReference type="KEGG" id="spar:SPRG_03155"/>
<dbReference type="PANTHER" id="PTHR43806:SF67">
    <property type="entry name" value="EGF-LIKE DOMAIN-CONTAINING PROTEIN"/>
    <property type="match status" value="1"/>
</dbReference>
<keyword evidence="4 8" id="KW-0720">Serine protease</keyword>
<feature type="signal peptide" evidence="9">
    <location>
        <begin position="1"/>
        <end position="18"/>
    </location>
</feature>
<keyword evidence="12" id="KW-1185">Reference proteome</keyword>
<evidence type="ECO:0000256" key="8">
    <source>
        <dbReference type="PROSITE-ProRule" id="PRU01240"/>
    </source>
</evidence>
<evidence type="ECO:0000256" key="9">
    <source>
        <dbReference type="SAM" id="SignalP"/>
    </source>
</evidence>
<evidence type="ECO:0000256" key="7">
    <source>
        <dbReference type="PIRSR" id="PIRSR615500-1"/>
    </source>
</evidence>
<evidence type="ECO:0000256" key="5">
    <source>
        <dbReference type="ARBA" id="ARBA00023529"/>
    </source>
</evidence>
<dbReference type="InterPro" id="IPR023828">
    <property type="entry name" value="Peptidase_S8_Ser-AS"/>
</dbReference>
<sequence length="463" mass="47519">MVRVVLPLLTVAACSVAADQTKIHPRLLRELAVAAGANIVVEFKGRADEVLAKAGPESTTSLAEHVYSTLQAHADVSQAAALHILRNDKLESASTLKPTSLWITNSLYIPGATQAVADALAKLPEVLAVRHEDVLTLDLPTVVDAATNVTAEWGVAKTQAPLVWAEGFTGAGVVVGSIDTGVRGTHEALRSNFRALHGWYDPTAQLAEPSDTHGHGSHTLGSAVGGLGVGVAPDAKWIACRGCPGGSCPESALVACAQFMVCPTDVHGANPRCDLKPHVVTNSWGSTVDWPFKKAIVDAWRAAGILPVFSIGNSGPSCSSVGYPGGYANVIGVGATDDADALGYFSSKGPTADGRMKPDLSAPGVRVTSCGATGDAAYVSMSGTSMAAPHVAGAIALLISAKPGISYDEVYMLLTTTAETKSLANDASTCGGLPGTAYPNNNFGHGRLDILGAIEKLVAKPAC</sequence>
<protein>
    <recommendedName>
        <fullName evidence="6">subtilisin</fullName>
        <ecNumber evidence="6">3.4.21.62</ecNumber>
    </recommendedName>
</protein>
<dbReference type="GO" id="GO:0004252">
    <property type="term" value="F:serine-type endopeptidase activity"/>
    <property type="evidence" value="ECO:0007669"/>
    <property type="project" value="UniProtKB-UniRule"/>
</dbReference>
<dbReference type="SUPFAM" id="SSF52743">
    <property type="entry name" value="Subtilisin-like"/>
    <property type="match status" value="1"/>
</dbReference>
<dbReference type="PROSITE" id="PS51892">
    <property type="entry name" value="SUBTILASE"/>
    <property type="match status" value="1"/>
</dbReference>
<feature type="domain" description="Peptidase S8/S53" evidence="10">
    <location>
        <begin position="170"/>
        <end position="446"/>
    </location>
</feature>
<dbReference type="Pfam" id="PF00082">
    <property type="entry name" value="Peptidase_S8"/>
    <property type="match status" value="1"/>
</dbReference>
<keyword evidence="3 8" id="KW-0378">Hydrolase</keyword>
<dbReference type="InterPro" id="IPR000209">
    <property type="entry name" value="Peptidase_S8/S53_dom"/>
</dbReference>
<dbReference type="PROSITE" id="PS00138">
    <property type="entry name" value="SUBTILASE_SER"/>
    <property type="match status" value="1"/>
</dbReference>
<feature type="active site" description="Charge relay system" evidence="7 8">
    <location>
        <position position="385"/>
    </location>
</feature>
<dbReference type="InterPro" id="IPR036852">
    <property type="entry name" value="Peptidase_S8/S53_dom_sf"/>
</dbReference>
<proteinExistence type="inferred from homology"/>
<dbReference type="Gene3D" id="3.40.50.200">
    <property type="entry name" value="Peptidase S8/S53 domain"/>
    <property type="match status" value="1"/>
</dbReference>
<keyword evidence="2 8" id="KW-0645">Protease</keyword>
<dbReference type="STRING" id="695850.A0A067CMK9"/>
<dbReference type="VEuPathDB" id="FungiDB:SPRG_03155"/>
<evidence type="ECO:0000256" key="4">
    <source>
        <dbReference type="ARBA" id="ARBA00022825"/>
    </source>
</evidence>
<dbReference type="GO" id="GO:0006508">
    <property type="term" value="P:proteolysis"/>
    <property type="evidence" value="ECO:0007669"/>
    <property type="project" value="UniProtKB-KW"/>
</dbReference>
<evidence type="ECO:0000256" key="6">
    <source>
        <dbReference type="ARBA" id="ARBA00023619"/>
    </source>
</evidence>
<gene>
    <name evidence="11" type="ORF">SPRG_03155</name>
</gene>
<comment type="catalytic activity">
    <reaction evidence="5">
        <text>Hydrolysis of proteins with broad specificity for peptide bonds, and a preference for a large uncharged residue in P1. Hydrolyzes peptide amides.</text>
        <dbReference type="EC" id="3.4.21.62"/>
    </reaction>
</comment>
<organism evidence="11 12">
    <name type="scientific">Saprolegnia parasitica (strain CBS 223.65)</name>
    <dbReference type="NCBI Taxonomy" id="695850"/>
    <lineage>
        <taxon>Eukaryota</taxon>
        <taxon>Sar</taxon>
        <taxon>Stramenopiles</taxon>
        <taxon>Oomycota</taxon>
        <taxon>Saprolegniomycetes</taxon>
        <taxon>Saprolegniales</taxon>
        <taxon>Saprolegniaceae</taxon>
        <taxon>Saprolegnia</taxon>
    </lineage>
</organism>
<name>A0A067CMK9_SAPPC</name>
<dbReference type="PRINTS" id="PR00723">
    <property type="entry name" value="SUBTILISIN"/>
</dbReference>
<dbReference type="PANTHER" id="PTHR43806">
    <property type="entry name" value="PEPTIDASE S8"/>
    <property type="match status" value="1"/>
</dbReference>
<evidence type="ECO:0000256" key="1">
    <source>
        <dbReference type="ARBA" id="ARBA00011073"/>
    </source>
</evidence>